<evidence type="ECO:0000256" key="1">
    <source>
        <dbReference type="SAM" id="Phobius"/>
    </source>
</evidence>
<dbReference type="AlphaFoldDB" id="A0A8X8WMR9"/>
<keyword evidence="3" id="KW-1185">Reference proteome</keyword>
<sequence length="263" mass="28423">MGLAVVVLPLTKLGGAALLLMVSLLWPFAVKFGFSYGPLREICWDMADALRLLMFRVRPAVCYPAVIAVNCPAEDAFSYSHHRCDCKYSTIFSSIWKVSASTRAYTGGSAPDSSLAGDTTPGFWLLKLTNAKASSCPIVPFSLGSFGFDDRKPVYSMPYMTTSISEARGCAWGGLRPRGAKSIRDMATPCVLRAGNWRSNAIVIFDPKGACDWLRLVQPGRVVEVVRLILTAFCVVDGYAEILQRVGIGCGGMGPEKAQCGDD</sequence>
<keyword evidence="1" id="KW-0472">Membrane</keyword>
<dbReference type="Proteomes" id="UP000298416">
    <property type="component" value="Unassembled WGS sequence"/>
</dbReference>
<gene>
    <name evidence="2" type="ORF">SASPL_143507</name>
</gene>
<organism evidence="2">
    <name type="scientific">Salvia splendens</name>
    <name type="common">Scarlet sage</name>
    <dbReference type="NCBI Taxonomy" id="180675"/>
    <lineage>
        <taxon>Eukaryota</taxon>
        <taxon>Viridiplantae</taxon>
        <taxon>Streptophyta</taxon>
        <taxon>Embryophyta</taxon>
        <taxon>Tracheophyta</taxon>
        <taxon>Spermatophyta</taxon>
        <taxon>Magnoliopsida</taxon>
        <taxon>eudicotyledons</taxon>
        <taxon>Gunneridae</taxon>
        <taxon>Pentapetalae</taxon>
        <taxon>asterids</taxon>
        <taxon>lamiids</taxon>
        <taxon>Lamiales</taxon>
        <taxon>Lamiaceae</taxon>
        <taxon>Nepetoideae</taxon>
        <taxon>Mentheae</taxon>
        <taxon>Salviinae</taxon>
        <taxon>Salvia</taxon>
        <taxon>Salvia subgen. Calosphace</taxon>
        <taxon>core Calosphace</taxon>
    </lineage>
</organism>
<protein>
    <submittedName>
        <fullName evidence="2">Uncharacterized protein</fullName>
    </submittedName>
</protein>
<comment type="caution">
    <text evidence="2">The sequence shown here is derived from an EMBL/GenBank/DDBJ whole genome shotgun (WGS) entry which is preliminary data.</text>
</comment>
<keyword evidence="1" id="KW-1133">Transmembrane helix</keyword>
<accession>A0A8X8WMR9</accession>
<feature type="transmembrane region" description="Helical" evidence="1">
    <location>
        <begin position="6"/>
        <end position="30"/>
    </location>
</feature>
<evidence type="ECO:0000313" key="3">
    <source>
        <dbReference type="Proteomes" id="UP000298416"/>
    </source>
</evidence>
<proteinExistence type="predicted"/>
<reference evidence="2" key="2">
    <citation type="submission" date="2020-08" db="EMBL/GenBank/DDBJ databases">
        <title>Plant Genome Project.</title>
        <authorList>
            <person name="Zhang R.-G."/>
        </authorList>
    </citation>
    <scope>NUCLEOTIDE SEQUENCE</scope>
    <source>
        <strain evidence="2">Huo1</strain>
        <tissue evidence="2">Leaf</tissue>
    </source>
</reference>
<name>A0A8X8WMR9_SALSN</name>
<keyword evidence="1" id="KW-0812">Transmembrane</keyword>
<dbReference type="EMBL" id="PNBA02000016">
    <property type="protein sequence ID" value="KAG6397340.1"/>
    <property type="molecule type" value="Genomic_DNA"/>
</dbReference>
<reference evidence="2" key="1">
    <citation type="submission" date="2018-01" db="EMBL/GenBank/DDBJ databases">
        <authorList>
            <person name="Mao J.F."/>
        </authorList>
    </citation>
    <scope>NUCLEOTIDE SEQUENCE</scope>
    <source>
        <strain evidence="2">Huo1</strain>
        <tissue evidence="2">Leaf</tissue>
    </source>
</reference>
<evidence type="ECO:0000313" key="2">
    <source>
        <dbReference type="EMBL" id="KAG6397340.1"/>
    </source>
</evidence>